<evidence type="ECO:0000256" key="4">
    <source>
        <dbReference type="SAM" id="Phobius"/>
    </source>
</evidence>
<dbReference type="EMBL" id="FOJI01000013">
    <property type="protein sequence ID" value="SEW37226.1"/>
    <property type="molecule type" value="Genomic_DNA"/>
</dbReference>
<proteinExistence type="inferred from homology"/>
<dbReference type="Proteomes" id="UP000199701">
    <property type="component" value="Unassembled WGS sequence"/>
</dbReference>
<evidence type="ECO:0000313" key="7">
    <source>
        <dbReference type="EMBL" id="SEW37226.1"/>
    </source>
</evidence>
<dbReference type="SUPFAM" id="SSF58104">
    <property type="entry name" value="Methyl-accepting chemotaxis protein (MCP) signaling domain"/>
    <property type="match status" value="1"/>
</dbReference>
<gene>
    <name evidence="7" type="ORF">SAMN05421659_1137</name>
</gene>
<evidence type="ECO:0000313" key="8">
    <source>
        <dbReference type="Proteomes" id="UP000199701"/>
    </source>
</evidence>
<dbReference type="GO" id="GO:0016020">
    <property type="term" value="C:membrane"/>
    <property type="evidence" value="ECO:0007669"/>
    <property type="project" value="InterPro"/>
</dbReference>
<dbReference type="AlphaFoldDB" id="A0A1I0R906"/>
<dbReference type="GO" id="GO:0007165">
    <property type="term" value="P:signal transduction"/>
    <property type="evidence" value="ECO:0007669"/>
    <property type="project" value="UniProtKB-KW"/>
</dbReference>
<dbReference type="PROSITE" id="PS50111">
    <property type="entry name" value="CHEMOTAXIS_TRANSDUC_2"/>
    <property type="match status" value="1"/>
</dbReference>
<dbReference type="CDD" id="cd06225">
    <property type="entry name" value="HAMP"/>
    <property type="match status" value="1"/>
</dbReference>
<keyword evidence="4" id="KW-0812">Transmembrane</keyword>
<dbReference type="PROSITE" id="PS50885">
    <property type="entry name" value="HAMP"/>
    <property type="match status" value="1"/>
</dbReference>
<evidence type="ECO:0000259" key="5">
    <source>
        <dbReference type="PROSITE" id="PS50111"/>
    </source>
</evidence>
<dbReference type="STRING" id="99656.SAMN05421659_1137"/>
<protein>
    <submittedName>
        <fullName evidence="7">Methyl-accepting chemotaxis protein</fullName>
    </submittedName>
</protein>
<feature type="domain" description="HAMP" evidence="6">
    <location>
        <begin position="323"/>
        <end position="376"/>
    </location>
</feature>
<keyword evidence="4" id="KW-0472">Membrane</keyword>
<dbReference type="PANTHER" id="PTHR32089:SF112">
    <property type="entry name" value="LYSOZYME-LIKE PROTEIN-RELATED"/>
    <property type="match status" value="1"/>
</dbReference>
<feature type="transmembrane region" description="Helical" evidence="4">
    <location>
        <begin position="299"/>
        <end position="322"/>
    </location>
</feature>
<dbReference type="InterPro" id="IPR003660">
    <property type="entry name" value="HAMP_dom"/>
</dbReference>
<reference evidence="7 8" key="1">
    <citation type="submission" date="2016-10" db="EMBL/GenBank/DDBJ databases">
        <authorList>
            <person name="de Groot N.N."/>
        </authorList>
    </citation>
    <scope>NUCLEOTIDE SEQUENCE [LARGE SCALE GENOMIC DNA]</scope>
    <source>
        <strain evidence="7 8">DSM 9179</strain>
    </source>
</reference>
<name>A0A1I0R906_9FIRM</name>
<dbReference type="Pfam" id="PF22673">
    <property type="entry name" value="MCP-like_PDC_1"/>
    <property type="match status" value="1"/>
</dbReference>
<dbReference type="Gene3D" id="3.30.450.20">
    <property type="entry name" value="PAS domain"/>
    <property type="match status" value="1"/>
</dbReference>
<feature type="domain" description="Methyl-accepting transducer" evidence="5">
    <location>
        <begin position="395"/>
        <end position="656"/>
    </location>
</feature>
<evidence type="ECO:0000256" key="2">
    <source>
        <dbReference type="ARBA" id="ARBA00029447"/>
    </source>
</evidence>
<dbReference type="SUPFAM" id="SSF103190">
    <property type="entry name" value="Sensory domain-like"/>
    <property type="match status" value="1"/>
</dbReference>
<dbReference type="SMART" id="SM00283">
    <property type="entry name" value="MA"/>
    <property type="match status" value="1"/>
</dbReference>
<dbReference type="InterPro" id="IPR004089">
    <property type="entry name" value="MCPsignal_dom"/>
</dbReference>
<dbReference type="Gene3D" id="6.10.340.10">
    <property type="match status" value="1"/>
</dbReference>
<evidence type="ECO:0000256" key="1">
    <source>
        <dbReference type="ARBA" id="ARBA00023224"/>
    </source>
</evidence>
<sequence>MKKIGTRMLCLILPIIIVAMFLLTFVSYSSSKAIIESEIQKQMEARLQSEINNIRMQLDSLDTTAKSIASSVAYTYKSTKISQYETMLKAQVVNNEISTGTGIWFEPYVFNPDFQFIGPYVYKNGTSTKVTYEYSNLEYNYFKYDWYTNAKISKGETFYTDPIYDETLKTSMITCSVPILDPDKKFIGVVTVDTKLDSIQNIVSQIVVGGSGVSSLLTKDGTYICDSDSSKVMNLNIINEPNTSLADMGKNIIASDSGTGYYYENGTRYNLYYMNVDSLNWKLVIKISNSELMAPVNKLTYELIIVSVVAVLLSIIAVLIQVKYVSRNLKKINEFALKLAYGDFTINPLNVVSKDEIGQMSTSMNHMYSSNKDVIKTISIHSENIENSSFKLNESTEILKDEFIKIKHIIKIVNEDMISTSASTEEVSASAENVTSLISLLADETVKSASMADAIKHRASDIQINSEKSYDSALSLTSSYQVKLKSSMENAKIVSSVNELAETISEIAEQINLLSLNAKIEAARAGEQGRGFAVVAGEIGKLASQTSTTVNKIKNITGSIESAFMNLMNDSKELLGFVLDTVTPDYEIFVDVSKQYGTDANDLEDFSRKIAVMAESIEKIMVEVTDAVSTISESSQNTAQNSSMIMEVVNQVSTVIQQVSEMVVINEDVSKDLNKVVGNFKL</sequence>
<organism evidence="7 8">
    <name type="scientific">[Clostridium] fimetarium</name>
    <dbReference type="NCBI Taxonomy" id="99656"/>
    <lineage>
        <taxon>Bacteria</taxon>
        <taxon>Bacillati</taxon>
        <taxon>Bacillota</taxon>
        <taxon>Clostridia</taxon>
        <taxon>Lachnospirales</taxon>
        <taxon>Lachnospiraceae</taxon>
    </lineage>
</organism>
<dbReference type="RefSeq" id="WP_092455591.1">
    <property type="nucleotide sequence ID" value="NZ_FOJI01000013.1"/>
</dbReference>
<dbReference type="PANTHER" id="PTHR32089">
    <property type="entry name" value="METHYL-ACCEPTING CHEMOTAXIS PROTEIN MCPB"/>
    <property type="match status" value="1"/>
</dbReference>
<keyword evidence="8" id="KW-1185">Reference proteome</keyword>
<accession>A0A1I0R906</accession>
<dbReference type="Pfam" id="PF00672">
    <property type="entry name" value="HAMP"/>
    <property type="match status" value="1"/>
</dbReference>
<dbReference type="CDD" id="cd12912">
    <property type="entry name" value="PDC2_MCP_like"/>
    <property type="match status" value="1"/>
</dbReference>
<dbReference type="Gene3D" id="1.10.287.950">
    <property type="entry name" value="Methyl-accepting chemotaxis protein"/>
    <property type="match status" value="1"/>
</dbReference>
<dbReference type="OrthoDB" id="9760371at2"/>
<comment type="similarity">
    <text evidence="2">Belongs to the methyl-accepting chemotaxis (MCP) protein family.</text>
</comment>
<dbReference type="InterPro" id="IPR029151">
    <property type="entry name" value="Sensor-like_sf"/>
</dbReference>
<evidence type="ECO:0000256" key="3">
    <source>
        <dbReference type="PROSITE-ProRule" id="PRU00284"/>
    </source>
</evidence>
<dbReference type="CDD" id="cd12913">
    <property type="entry name" value="PDC1_MCP_like"/>
    <property type="match status" value="1"/>
</dbReference>
<keyword evidence="1 3" id="KW-0807">Transducer</keyword>
<evidence type="ECO:0000259" key="6">
    <source>
        <dbReference type="PROSITE" id="PS50885"/>
    </source>
</evidence>
<dbReference type="Pfam" id="PF00015">
    <property type="entry name" value="MCPsignal"/>
    <property type="match status" value="1"/>
</dbReference>
<keyword evidence="4" id="KW-1133">Transmembrane helix</keyword>